<reference evidence="5 6" key="1">
    <citation type="journal article" date="2019" name="Int. J. Syst. Evol. Microbiol.">
        <title>The Global Catalogue of Microorganisms (GCM) 10K type strain sequencing project: providing services to taxonomists for standard genome sequencing and annotation.</title>
        <authorList>
            <consortium name="The Broad Institute Genomics Platform"/>
            <consortium name="The Broad Institute Genome Sequencing Center for Infectious Disease"/>
            <person name="Wu L."/>
            <person name="Ma J."/>
        </authorList>
    </citation>
    <scope>NUCLEOTIDE SEQUENCE [LARGE SCALE GENOMIC DNA]</scope>
    <source>
        <strain evidence="5 6">DT55</strain>
    </source>
</reference>
<dbReference type="Pfam" id="PF19278">
    <property type="entry name" value="Hydant_A_C"/>
    <property type="match status" value="1"/>
</dbReference>
<accession>A0ABD5WZD5</accession>
<sequence length="685" mass="72244">MTANDAGTRVGVDVGGTFTDLVTVRDGAIRVDKTPSTPASPDEGVVTGLRGLDAPLTEVGFLGHGTTVATNAVLEGEWADTALVTTAGFRDAVEIGRQTRPDIYDFDATKPDPVVPRDRRFEVPERVDERGDVLRDLDEAAVRDLAGDLRESGVESLAVSFLFSFEHPDHERRVRELLREEGVDASVSLSSEVLPEIREYERTLTTAMNAALKPVMDAYLGSLADSVAELGVDAPLRVMGSNGGLMAADASRERPVNTLLSGPAAGVRGATHVAGRRGVDDLITMDMGGTSCDVSLVRGGDPLVTTDTEVGDYPVSVPTVDIHTVGAGGGSIGYVDKGGALRVGPRSAGAQPGPVCYNRGGTEPTVTDAHLVLGRIDPAAFLPDALGRDTDAVRDAFAPLAEAVAGDPDATEAAARGLLDVANANMRRALRVVSVERGYDPREFALVAFGGAGPLHATALADALDIPEVVVPRAAGVLSALGLLISDVVYDYSTSMVRRWADVDPAALREAFAEFEAEGRSELRDAGRTADEMAFERTLDLRYAGQSFDLSVPVEGDLDDDELAAVEERFHAAHERRYGHASPGEPVELVTVRLRARGLVDPPELAVEERGGDPADAVTETRRVGFADADHETPVYDRALLPTDAAFDGPAVVEGTESTVVVHPGQRARVDGDANLVVETRGAGE</sequence>
<comment type="caution">
    <text evidence="5">The sequence shown here is derived from an EMBL/GenBank/DDBJ whole genome shotgun (WGS) entry which is preliminary data.</text>
</comment>
<dbReference type="Proteomes" id="UP001596388">
    <property type="component" value="Unassembled WGS sequence"/>
</dbReference>
<name>A0ABD5WZD5_9EURY</name>
<dbReference type="Pfam" id="PF05378">
    <property type="entry name" value="Hydant_A_N"/>
    <property type="match status" value="1"/>
</dbReference>
<evidence type="ECO:0000313" key="6">
    <source>
        <dbReference type="Proteomes" id="UP001596388"/>
    </source>
</evidence>
<feature type="region of interest" description="Disordered" evidence="1">
    <location>
        <begin position="607"/>
        <end position="629"/>
    </location>
</feature>
<proteinExistence type="predicted"/>
<dbReference type="AlphaFoldDB" id="A0ABD5WZD5"/>
<feature type="domain" description="Hydantoinase A/oxoprolinase" evidence="2">
    <location>
        <begin position="202"/>
        <end position="491"/>
    </location>
</feature>
<evidence type="ECO:0000259" key="3">
    <source>
        <dbReference type="Pfam" id="PF05378"/>
    </source>
</evidence>
<evidence type="ECO:0000256" key="1">
    <source>
        <dbReference type="SAM" id="MobiDB-lite"/>
    </source>
</evidence>
<keyword evidence="6" id="KW-1185">Reference proteome</keyword>
<dbReference type="EMBL" id="JBHTAG010000002">
    <property type="protein sequence ID" value="MFC7096889.1"/>
    <property type="molecule type" value="Genomic_DNA"/>
</dbReference>
<feature type="domain" description="Acetophenone carboxylase-like C-terminal" evidence="4">
    <location>
        <begin position="507"/>
        <end position="672"/>
    </location>
</feature>
<evidence type="ECO:0000259" key="4">
    <source>
        <dbReference type="Pfam" id="PF19278"/>
    </source>
</evidence>
<dbReference type="InterPro" id="IPR002821">
    <property type="entry name" value="Hydantoinase_A"/>
</dbReference>
<dbReference type="RefSeq" id="WP_276238649.1">
    <property type="nucleotide sequence ID" value="NZ_CP119989.1"/>
</dbReference>
<dbReference type="Pfam" id="PF01968">
    <property type="entry name" value="Hydantoinase_A"/>
    <property type="match status" value="1"/>
</dbReference>
<dbReference type="GeneID" id="79269217"/>
<gene>
    <name evidence="5" type="ORF">ACFQKD_06180</name>
</gene>
<dbReference type="InterPro" id="IPR049517">
    <property type="entry name" value="ACX-like_C"/>
</dbReference>
<dbReference type="InterPro" id="IPR008040">
    <property type="entry name" value="Hydant_A_N"/>
</dbReference>
<evidence type="ECO:0000259" key="2">
    <source>
        <dbReference type="Pfam" id="PF01968"/>
    </source>
</evidence>
<dbReference type="PANTHER" id="PTHR11365:SF23">
    <property type="entry name" value="HYPOTHETICAL 5-OXOPROLINASE (EUROFUNG)-RELATED"/>
    <property type="match status" value="1"/>
</dbReference>
<evidence type="ECO:0000313" key="5">
    <source>
        <dbReference type="EMBL" id="MFC7096889.1"/>
    </source>
</evidence>
<dbReference type="PANTHER" id="PTHR11365">
    <property type="entry name" value="5-OXOPROLINASE RELATED"/>
    <property type="match status" value="1"/>
</dbReference>
<dbReference type="InterPro" id="IPR045079">
    <property type="entry name" value="Oxoprolinase-like"/>
</dbReference>
<organism evidence="5 6">
    <name type="scientific">Halobaculum marinum</name>
    <dbReference type="NCBI Taxonomy" id="3031996"/>
    <lineage>
        <taxon>Archaea</taxon>
        <taxon>Methanobacteriati</taxon>
        <taxon>Methanobacteriota</taxon>
        <taxon>Stenosarchaea group</taxon>
        <taxon>Halobacteria</taxon>
        <taxon>Halobacteriales</taxon>
        <taxon>Haloferacaceae</taxon>
        <taxon>Halobaculum</taxon>
    </lineage>
</organism>
<protein>
    <submittedName>
        <fullName evidence="5">Hydantoinase/oxoprolinase family protein</fullName>
    </submittedName>
</protein>
<feature type="domain" description="Hydantoinase/oxoprolinase N-terminal" evidence="3">
    <location>
        <begin position="9"/>
        <end position="182"/>
    </location>
</feature>